<dbReference type="InterPro" id="IPR058752">
    <property type="entry name" value="RDRP_C_head"/>
</dbReference>
<organism evidence="2 3">
    <name type="scientific">Artemisia annua</name>
    <name type="common">Sweet wormwood</name>
    <dbReference type="NCBI Taxonomy" id="35608"/>
    <lineage>
        <taxon>Eukaryota</taxon>
        <taxon>Viridiplantae</taxon>
        <taxon>Streptophyta</taxon>
        <taxon>Embryophyta</taxon>
        <taxon>Tracheophyta</taxon>
        <taxon>Spermatophyta</taxon>
        <taxon>Magnoliopsida</taxon>
        <taxon>eudicotyledons</taxon>
        <taxon>Gunneridae</taxon>
        <taxon>Pentapetalae</taxon>
        <taxon>asterids</taxon>
        <taxon>campanulids</taxon>
        <taxon>Asterales</taxon>
        <taxon>Asteraceae</taxon>
        <taxon>Asteroideae</taxon>
        <taxon>Anthemideae</taxon>
        <taxon>Artemisiinae</taxon>
        <taxon>Artemisia</taxon>
    </lineage>
</organism>
<accession>A0A2U1LP82</accession>
<feature type="domain" description="RDRP C-terminal head" evidence="1">
    <location>
        <begin position="29"/>
        <end position="78"/>
    </location>
</feature>
<proteinExistence type="predicted"/>
<dbReference type="OrthoDB" id="1705570at2759"/>
<gene>
    <name evidence="2" type="ORF">CTI12_AA469110</name>
</gene>
<evidence type="ECO:0000313" key="2">
    <source>
        <dbReference type="EMBL" id="PWA50810.1"/>
    </source>
</evidence>
<comment type="caution">
    <text evidence="2">The sequence shown here is derived from an EMBL/GenBank/DDBJ whole genome shotgun (WGS) entry which is preliminary data.</text>
</comment>
<protein>
    <submittedName>
        <fullName evidence="2">Nucleotide-binding, alpha-beta plait</fullName>
    </submittedName>
</protein>
<keyword evidence="3" id="KW-1185">Reference proteome</keyword>
<dbReference type="EMBL" id="PKPP01008394">
    <property type="protein sequence ID" value="PWA50810.1"/>
    <property type="molecule type" value="Genomic_DNA"/>
</dbReference>
<evidence type="ECO:0000313" key="3">
    <source>
        <dbReference type="Proteomes" id="UP000245207"/>
    </source>
</evidence>
<reference evidence="2 3" key="1">
    <citation type="journal article" date="2018" name="Mol. Plant">
        <title>The genome of Artemisia annua provides insight into the evolution of Asteraceae family and artemisinin biosynthesis.</title>
        <authorList>
            <person name="Shen Q."/>
            <person name="Zhang L."/>
            <person name="Liao Z."/>
            <person name="Wang S."/>
            <person name="Yan T."/>
            <person name="Shi P."/>
            <person name="Liu M."/>
            <person name="Fu X."/>
            <person name="Pan Q."/>
            <person name="Wang Y."/>
            <person name="Lv Z."/>
            <person name="Lu X."/>
            <person name="Zhang F."/>
            <person name="Jiang W."/>
            <person name="Ma Y."/>
            <person name="Chen M."/>
            <person name="Hao X."/>
            <person name="Li L."/>
            <person name="Tang Y."/>
            <person name="Lv G."/>
            <person name="Zhou Y."/>
            <person name="Sun X."/>
            <person name="Brodelius P.E."/>
            <person name="Rose J.K.C."/>
            <person name="Tang K."/>
        </authorList>
    </citation>
    <scope>NUCLEOTIDE SEQUENCE [LARGE SCALE GENOMIC DNA]</scope>
    <source>
        <strain evidence="3">cv. Huhao1</strain>
        <tissue evidence="2">Leaf</tissue>
    </source>
</reference>
<name>A0A2U1LP82_ARTAN</name>
<evidence type="ECO:0000259" key="1">
    <source>
        <dbReference type="Pfam" id="PF26253"/>
    </source>
</evidence>
<dbReference type="AlphaFoldDB" id="A0A2U1LP82"/>
<dbReference type="Proteomes" id="UP000245207">
    <property type="component" value="Unassembled WGS sequence"/>
</dbReference>
<dbReference type="Pfam" id="PF26253">
    <property type="entry name" value="RdRP_head"/>
    <property type="match status" value="1"/>
</dbReference>
<sequence length="83" mass="9775">MEENEVPFILDLKRDNRRYGESRETKDNEGRCEEDYQKLASAWYHASYHGDYYSGKVLCLGFPWIVGHVLLEIKSINSRNTTM</sequence>
<dbReference type="STRING" id="35608.A0A2U1LP82"/>